<dbReference type="InterPro" id="IPR000073">
    <property type="entry name" value="AB_hydrolase_1"/>
</dbReference>
<organism evidence="4 5">
    <name type="scientific">Litorimonas cladophorae</name>
    <dbReference type="NCBI Taxonomy" id="1220491"/>
    <lineage>
        <taxon>Bacteria</taxon>
        <taxon>Pseudomonadati</taxon>
        <taxon>Pseudomonadota</taxon>
        <taxon>Alphaproteobacteria</taxon>
        <taxon>Maricaulales</taxon>
        <taxon>Robiginitomaculaceae</taxon>
    </lineage>
</organism>
<evidence type="ECO:0000313" key="5">
    <source>
        <dbReference type="Proteomes" id="UP000600865"/>
    </source>
</evidence>
<dbReference type="RefSeq" id="WP_189583191.1">
    <property type="nucleotide sequence ID" value="NZ_BMYV01000001.1"/>
</dbReference>
<feature type="active site" description="Charge relay system" evidence="2">
    <location>
        <position position="177"/>
    </location>
</feature>
<dbReference type="Proteomes" id="UP000600865">
    <property type="component" value="Unassembled WGS sequence"/>
</dbReference>
<comment type="similarity">
    <text evidence="1">Belongs to the AB hydrolase superfamily. AB hydrolase 4 family.</text>
</comment>
<dbReference type="AlphaFoldDB" id="A0A918KKW4"/>
<evidence type="ECO:0000313" key="4">
    <source>
        <dbReference type="EMBL" id="GGX64801.1"/>
    </source>
</evidence>
<dbReference type="GO" id="GO:0047372">
    <property type="term" value="F:monoacylglycerol lipase activity"/>
    <property type="evidence" value="ECO:0007669"/>
    <property type="project" value="TreeGrafter"/>
</dbReference>
<comment type="caution">
    <text evidence="4">The sequence shown here is derived from an EMBL/GenBank/DDBJ whole genome shotgun (WGS) entry which is preliminary data.</text>
</comment>
<proteinExistence type="inferred from homology"/>
<feature type="active site" description="Charge relay system" evidence="2">
    <location>
        <position position="303"/>
    </location>
</feature>
<dbReference type="PANTHER" id="PTHR10794">
    <property type="entry name" value="ABHYDROLASE DOMAIN-CONTAINING PROTEIN"/>
    <property type="match status" value="1"/>
</dbReference>
<evidence type="ECO:0000259" key="3">
    <source>
        <dbReference type="Pfam" id="PF12697"/>
    </source>
</evidence>
<gene>
    <name evidence="4" type="ORF">GCM10011309_13810</name>
</gene>
<dbReference type="PIRSF" id="PIRSF005211">
    <property type="entry name" value="Ab_hydro_YheT"/>
    <property type="match status" value="1"/>
</dbReference>
<dbReference type="Gene3D" id="3.40.50.1820">
    <property type="entry name" value="alpha/beta hydrolase"/>
    <property type="match status" value="1"/>
</dbReference>
<feature type="active site" description="Charge relay system" evidence="2">
    <location>
        <position position="330"/>
    </location>
</feature>
<dbReference type="EMBL" id="BMYV01000001">
    <property type="protein sequence ID" value="GGX64801.1"/>
    <property type="molecule type" value="Genomic_DNA"/>
</dbReference>
<name>A0A918KKW4_9PROT</name>
<dbReference type="SUPFAM" id="SSF53474">
    <property type="entry name" value="alpha/beta-Hydrolases"/>
    <property type="match status" value="1"/>
</dbReference>
<dbReference type="Pfam" id="PF12697">
    <property type="entry name" value="Abhydrolase_6"/>
    <property type="match status" value="1"/>
</dbReference>
<dbReference type="InterPro" id="IPR050960">
    <property type="entry name" value="AB_hydrolase_4_sf"/>
</dbReference>
<accession>A0A918KKW4</accession>
<evidence type="ECO:0000256" key="1">
    <source>
        <dbReference type="ARBA" id="ARBA00010884"/>
    </source>
</evidence>
<keyword evidence="5" id="KW-1185">Reference proteome</keyword>
<keyword evidence="4" id="KW-0378">Hydrolase</keyword>
<dbReference type="GO" id="GO:0034338">
    <property type="term" value="F:short-chain carboxylesterase activity"/>
    <property type="evidence" value="ECO:0007669"/>
    <property type="project" value="TreeGrafter"/>
</dbReference>
<dbReference type="PANTHER" id="PTHR10794:SF63">
    <property type="entry name" value="ALPHA_BETA HYDROLASE 1, ISOFORM A"/>
    <property type="match status" value="1"/>
</dbReference>
<evidence type="ECO:0000256" key="2">
    <source>
        <dbReference type="PIRSR" id="PIRSR005211-1"/>
    </source>
</evidence>
<sequence length="356" mass="40295">MFQISPIMREPDPKIINAAAAIPLDAKTGLPPLPAGVAPFKPPFLMRHHMVQTILASLKFRKRGRNPMVDAGEDMILTCDDGVRLKGNYSRHPDNKALVILLHGWEGSQDSTYVVTAGRRVYERGASVFRLNYRDHGDSHDLNEGLFYSTLFNEVFDAVKQAAKLSEGAPVYIVGFSLGGNFALRIARSLRDLTIHNLKHIFAISPVVDPWGAAPLVDLNPMYQRYFLKKWTRSLRKKQALYPHLYDFKDLLAQKTVLGMTERLLPTYSEFPDMKSYFDSYRVDKRDLENCPVPISLITAADDGMIPVENLLGLKLNHKARRIIHAHGGHNGFFQSLMGPTWYDDYIELVMKQNAL</sequence>
<protein>
    <submittedName>
        <fullName evidence="4">Hydrolase</fullName>
    </submittedName>
</protein>
<dbReference type="InterPro" id="IPR012020">
    <property type="entry name" value="ABHD4"/>
</dbReference>
<reference evidence="4 5" key="1">
    <citation type="journal article" date="2014" name="Int. J. Syst. Evol. Microbiol.">
        <title>Complete genome sequence of Corynebacterium casei LMG S-19264T (=DSM 44701T), isolated from a smear-ripened cheese.</title>
        <authorList>
            <consortium name="US DOE Joint Genome Institute (JGI-PGF)"/>
            <person name="Walter F."/>
            <person name="Albersmeier A."/>
            <person name="Kalinowski J."/>
            <person name="Ruckert C."/>
        </authorList>
    </citation>
    <scope>NUCLEOTIDE SEQUENCE [LARGE SCALE GENOMIC DNA]</scope>
    <source>
        <strain evidence="4 5">KCTC 23968</strain>
    </source>
</reference>
<dbReference type="InterPro" id="IPR029058">
    <property type="entry name" value="AB_hydrolase_fold"/>
</dbReference>
<feature type="domain" description="AB hydrolase-1" evidence="3">
    <location>
        <begin position="99"/>
        <end position="334"/>
    </location>
</feature>